<proteinExistence type="predicted"/>
<dbReference type="Gramene" id="TuG1812G0400001669.01.T01">
    <property type="protein sequence ID" value="TuG1812G0400001669.01.T01"/>
    <property type="gene ID" value="TuG1812G0400001669.01"/>
</dbReference>
<keyword evidence="2" id="KW-1185">Reference proteome</keyword>
<accession>A0A8R7Q291</accession>
<sequence>MGVSIIAHTLIPPTNGMYFQEKYLYPGIYGSAETPSSFRMFLRNCTLLLARLLMILCCSPTCIQMKLTKASLEVGALCCITYLHCGVDETLRPMLAVIPHH</sequence>
<evidence type="ECO:0000313" key="1">
    <source>
        <dbReference type="EnsemblPlants" id="TuG1812G0400001669.01.T01"/>
    </source>
</evidence>
<evidence type="ECO:0000313" key="2">
    <source>
        <dbReference type="Proteomes" id="UP000015106"/>
    </source>
</evidence>
<protein>
    <submittedName>
        <fullName evidence="1">Uncharacterized protein</fullName>
    </submittedName>
</protein>
<reference evidence="1" key="2">
    <citation type="submission" date="2018-03" db="EMBL/GenBank/DDBJ databases">
        <title>The Triticum urartu genome reveals the dynamic nature of wheat genome evolution.</title>
        <authorList>
            <person name="Ling H."/>
            <person name="Ma B."/>
            <person name="Shi X."/>
            <person name="Liu H."/>
            <person name="Dong L."/>
            <person name="Sun H."/>
            <person name="Cao Y."/>
            <person name="Gao Q."/>
            <person name="Zheng S."/>
            <person name="Li Y."/>
            <person name="Yu Y."/>
            <person name="Du H."/>
            <person name="Qi M."/>
            <person name="Li Y."/>
            <person name="Yu H."/>
            <person name="Cui Y."/>
            <person name="Wang N."/>
            <person name="Chen C."/>
            <person name="Wu H."/>
            <person name="Zhao Y."/>
            <person name="Zhang J."/>
            <person name="Li Y."/>
            <person name="Zhou W."/>
            <person name="Zhang B."/>
            <person name="Hu W."/>
            <person name="Eijk M."/>
            <person name="Tang J."/>
            <person name="Witsenboer H."/>
            <person name="Zhao S."/>
            <person name="Li Z."/>
            <person name="Zhang A."/>
            <person name="Wang D."/>
            <person name="Liang C."/>
        </authorList>
    </citation>
    <scope>NUCLEOTIDE SEQUENCE [LARGE SCALE GENOMIC DNA]</scope>
    <source>
        <strain evidence="1">cv. G1812</strain>
    </source>
</reference>
<dbReference type="EnsemblPlants" id="TuG1812G0400001669.01.T01">
    <property type="protein sequence ID" value="TuG1812G0400001669.01.T01"/>
    <property type="gene ID" value="TuG1812G0400001669.01"/>
</dbReference>
<name>A0A8R7Q291_TRIUA</name>
<dbReference type="Proteomes" id="UP000015106">
    <property type="component" value="Chromosome 4"/>
</dbReference>
<reference evidence="2" key="1">
    <citation type="journal article" date="2013" name="Nature">
        <title>Draft genome of the wheat A-genome progenitor Triticum urartu.</title>
        <authorList>
            <person name="Ling H.Q."/>
            <person name="Zhao S."/>
            <person name="Liu D."/>
            <person name="Wang J."/>
            <person name="Sun H."/>
            <person name="Zhang C."/>
            <person name="Fan H."/>
            <person name="Li D."/>
            <person name="Dong L."/>
            <person name="Tao Y."/>
            <person name="Gao C."/>
            <person name="Wu H."/>
            <person name="Li Y."/>
            <person name="Cui Y."/>
            <person name="Guo X."/>
            <person name="Zheng S."/>
            <person name="Wang B."/>
            <person name="Yu K."/>
            <person name="Liang Q."/>
            <person name="Yang W."/>
            <person name="Lou X."/>
            <person name="Chen J."/>
            <person name="Feng M."/>
            <person name="Jian J."/>
            <person name="Zhang X."/>
            <person name="Luo G."/>
            <person name="Jiang Y."/>
            <person name="Liu J."/>
            <person name="Wang Z."/>
            <person name="Sha Y."/>
            <person name="Zhang B."/>
            <person name="Wu H."/>
            <person name="Tang D."/>
            <person name="Shen Q."/>
            <person name="Xue P."/>
            <person name="Zou S."/>
            <person name="Wang X."/>
            <person name="Liu X."/>
            <person name="Wang F."/>
            <person name="Yang Y."/>
            <person name="An X."/>
            <person name="Dong Z."/>
            <person name="Zhang K."/>
            <person name="Zhang X."/>
            <person name="Luo M.C."/>
            <person name="Dvorak J."/>
            <person name="Tong Y."/>
            <person name="Wang J."/>
            <person name="Yang H."/>
            <person name="Li Z."/>
            <person name="Wang D."/>
            <person name="Zhang A."/>
            <person name="Wang J."/>
        </authorList>
    </citation>
    <scope>NUCLEOTIDE SEQUENCE</scope>
    <source>
        <strain evidence="2">cv. G1812</strain>
    </source>
</reference>
<reference evidence="1" key="3">
    <citation type="submission" date="2022-06" db="UniProtKB">
        <authorList>
            <consortium name="EnsemblPlants"/>
        </authorList>
    </citation>
    <scope>IDENTIFICATION</scope>
</reference>
<organism evidence="1 2">
    <name type="scientific">Triticum urartu</name>
    <name type="common">Red wild einkorn</name>
    <name type="synonym">Crithodium urartu</name>
    <dbReference type="NCBI Taxonomy" id="4572"/>
    <lineage>
        <taxon>Eukaryota</taxon>
        <taxon>Viridiplantae</taxon>
        <taxon>Streptophyta</taxon>
        <taxon>Embryophyta</taxon>
        <taxon>Tracheophyta</taxon>
        <taxon>Spermatophyta</taxon>
        <taxon>Magnoliopsida</taxon>
        <taxon>Liliopsida</taxon>
        <taxon>Poales</taxon>
        <taxon>Poaceae</taxon>
        <taxon>BOP clade</taxon>
        <taxon>Pooideae</taxon>
        <taxon>Triticodae</taxon>
        <taxon>Triticeae</taxon>
        <taxon>Triticinae</taxon>
        <taxon>Triticum</taxon>
    </lineage>
</organism>
<dbReference type="AlphaFoldDB" id="A0A8R7Q291"/>